<dbReference type="CDD" id="cd01390">
    <property type="entry name" value="HMG-box_NHP6-like"/>
    <property type="match status" value="1"/>
</dbReference>
<keyword evidence="8 10" id="KW-0739">Sodium transport</keyword>
<evidence type="ECO:0000256" key="11">
    <source>
        <dbReference type="SAM" id="MobiDB-lite"/>
    </source>
</evidence>
<keyword evidence="2 10" id="KW-0813">Transport</keyword>
<evidence type="ECO:0000256" key="6">
    <source>
        <dbReference type="ARBA" id="ARBA00023065"/>
    </source>
</evidence>
<protein>
    <recommendedName>
        <fullName evidence="10">Sodium/hydrogen exchanger</fullName>
    </recommendedName>
</protein>
<reference evidence="14 15" key="1">
    <citation type="journal article" date="2018" name="Nat. Ecol. Evol.">
        <title>Genomic signatures of mitonuclear coevolution across populations of Tigriopus californicus.</title>
        <authorList>
            <person name="Barreto F.S."/>
            <person name="Watson E.T."/>
            <person name="Lima T.G."/>
            <person name="Willett C.S."/>
            <person name="Edmands S."/>
            <person name="Li W."/>
            <person name="Burton R.S."/>
        </authorList>
    </citation>
    <scope>NUCLEOTIDE SEQUENCE [LARGE SCALE GENOMIC DNA]</scope>
    <source>
        <strain evidence="14 15">San Diego</strain>
    </source>
</reference>
<evidence type="ECO:0000256" key="5">
    <source>
        <dbReference type="ARBA" id="ARBA00023053"/>
    </source>
</evidence>
<gene>
    <name evidence="14" type="ORF">TCAL_00332</name>
</gene>
<feature type="transmembrane region" description="Helical" evidence="12">
    <location>
        <begin position="610"/>
        <end position="639"/>
    </location>
</feature>
<organism evidence="14 15">
    <name type="scientific">Tigriopus californicus</name>
    <name type="common">Marine copepod</name>
    <dbReference type="NCBI Taxonomy" id="6832"/>
    <lineage>
        <taxon>Eukaryota</taxon>
        <taxon>Metazoa</taxon>
        <taxon>Ecdysozoa</taxon>
        <taxon>Arthropoda</taxon>
        <taxon>Crustacea</taxon>
        <taxon>Multicrustacea</taxon>
        <taxon>Hexanauplia</taxon>
        <taxon>Copepoda</taxon>
        <taxon>Harpacticoida</taxon>
        <taxon>Harpacticidae</taxon>
        <taxon>Tigriopus</taxon>
    </lineage>
</organism>
<keyword evidence="6 10" id="KW-0406">Ion transport</keyword>
<proteinExistence type="inferred from homology"/>
<keyword evidence="4 12" id="KW-1133">Transmembrane helix</keyword>
<dbReference type="SUPFAM" id="SSF47095">
    <property type="entry name" value="HMG-box"/>
    <property type="match status" value="1"/>
</dbReference>
<dbReference type="InterPro" id="IPR036910">
    <property type="entry name" value="HMG_box_dom_sf"/>
</dbReference>
<dbReference type="GO" id="GO:0005634">
    <property type="term" value="C:nucleus"/>
    <property type="evidence" value="ECO:0007669"/>
    <property type="project" value="UniProtKB-UniRule"/>
</dbReference>
<dbReference type="PRINTS" id="PR01084">
    <property type="entry name" value="NAHEXCHNGR"/>
</dbReference>
<dbReference type="Gene3D" id="6.10.140.1330">
    <property type="match status" value="1"/>
</dbReference>
<evidence type="ECO:0000256" key="9">
    <source>
        <dbReference type="PROSITE-ProRule" id="PRU00267"/>
    </source>
</evidence>
<dbReference type="GO" id="GO:0003677">
    <property type="term" value="F:DNA binding"/>
    <property type="evidence" value="ECO:0007669"/>
    <property type="project" value="UniProtKB-UniRule"/>
</dbReference>
<evidence type="ECO:0000259" key="13">
    <source>
        <dbReference type="PROSITE" id="PS50118"/>
    </source>
</evidence>
<feature type="region of interest" description="Disordered" evidence="11">
    <location>
        <begin position="1"/>
        <end position="105"/>
    </location>
</feature>
<dbReference type="InterPro" id="IPR018422">
    <property type="entry name" value="Cation/H_exchanger_CPA1"/>
</dbReference>
<evidence type="ECO:0000256" key="2">
    <source>
        <dbReference type="ARBA" id="ARBA00022448"/>
    </source>
</evidence>
<dbReference type="GO" id="GO:0015386">
    <property type="term" value="F:potassium:proton antiporter activity"/>
    <property type="evidence" value="ECO:0007669"/>
    <property type="project" value="TreeGrafter"/>
</dbReference>
<dbReference type="InterPro" id="IPR006153">
    <property type="entry name" value="Cation/H_exchanger_TM"/>
</dbReference>
<feature type="DNA-binding region" description="HMG box" evidence="9">
    <location>
        <begin position="158"/>
        <end position="226"/>
    </location>
</feature>
<evidence type="ECO:0000256" key="3">
    <source>
        <dbReference type="ARBA" id="ARBA00022692"/>
    </source>
</evidence>
<accession>A0A553NF51</accession>
<dbReference type="PANTHER" id="PTHR10110">
    <property type="entry name" value="SODIUM/HYDROGEN EXCHANGER"/>
    <property type="match status" value="1"/>
</dbReference>
<feature type="transmembrane region" description="Helical" evidence="12">
    <location>
        <begin position="477"/>
        <end position="496"/>
    </location>
</feature>
<evidence type="ECO:0000256" key="7">
    <source>
        <dbReference type="ARBA" id="ARBA00023136"/>
    </source>
</evidence>
<dbReference type="AlphaFoldDB" id="A0A553NF51"/>
<dbReference type="STRING" id="6832.A0A553NF51"/>
<keyword evidence="9" id="KW-0539">Nucleus</keyword>
<comment type="caution">
    <text evidence="14">The sequence shown here is derived from an EMBL/GenBank/DDBJ whole genome shotgun (WGS) entry which is preliminary data.</text>
</comment>
<dbReference type="Pfam" id="PF00999">
    <property type="entry name" value="Na_H_Exchanger"/>
    <property type="match status" value="1"/>
</dbReference>
<keyword evidence="10" id="KW-0050">Antiport</keyword>
<keyword evidence="7 12" id="KW-0472">Membrane</keyword>
<keyword evidence="3 10" id="KW-0812">Transmembrane</keyword>
<feature type="domain" description="HMG box" evidence="13">
    <location>
        <begin position="158"/>
        <end position="226"/>
    </location>
</feature>
<feature type="transmembrane region" description="Helical" evidence="12">
    <location>
        <begin position="803"/>
        <end position="825"/>
    </location>
</feature>
<comment type="subcellular location">
    <subcellularLocation>
        <location evidence="1">Membrane</location>
        <topology evidence="1">Multi-pass membrane protein</topology>
    </subcellularLocation>
</comment>
<feature type="transmembrane region" description="Helical" evidence="12">
    <location>
        <begin position="573"/>
        <end position="598"/>
    </location>
</feature>
<evidence type="ECO:0000313" key="15">
    <source>
        <dbReference type="Proteomes" id="UP000318571"/>
    </source>
</evidence>
<evidence type="ECO:0000256" key="1">
    <source>
        <dbReference type="ARBA" id="ARBA00004141"/>
    </source>
</evidence>
<feature type="transmembrane region" description="Helical" evidence="12">
    <location>
        <begin position="502"/>
        <end position="525"/>
    </location>
</feature>
<feature type="transmembrane region" description="Helical" evidence="12">
    <location>
        <begin position="532"/>
        <end position="553"/>
    </location>
</feature>
<dbReference type="EMBL" id="VCGU01000458">
    <property type="protein sequence ID" value="TRY64051.1"/>
    <property type="molecule type" value="Genomic_DNA"/>
</dbReference>
<feature type="compositionally biased region" description="Polar residues" evidence="11">
    <location>
        <begin position="17"/>
        <end position="28"/>
    </location>
</feature>
<feature type="region of interest" description="Disordered" evidence="11">
    <location>
        <begin position="204"/>
        <end position="312"/>
    </location>
</feature>
<evidence type="ECO:0000256" key="12">
    <source>
        <dbReference type="SAM" id="Phobius"/>
    </source>
</evidence>
<dbReference type="PANTHER" id="PTHR10110:SF126">
    <property type="entry name" value="NA(+)_H(+) EXCHANGER PROTEIN 7"/>
    <property type="match status" value="1"/>
</dbReference>
<dbReference type="PROSITE" id="PS50118">
    <property type="entry name" value="HMG_BOX_2"/>
    <property type="match status" value="1"/>
</dbReference>
<feature type="transmembrane region" description="Helical" evidence="12">
    <location>
        <begin position="382"/>
        <end position="401"/>
    </location>
</feature>
<evidence type="ECO:0000313" key="14">
    <source>
        <dbReference type="EMBL" id="TRY64051.1"/>
    </source>
</evidence>
<dbReference type="NCBIfam" id="TIGR00840">
    <property type="entry name" value="b_cpa1"/>
    <property type="match status" value="1"/>
</dbReference>
<dbReference type="Pfam" id="PF00505">
    <property type="entry name" value="HMG_box"/>
    <property type="match status" value="1"/>
</dbReference>
<evidence type="ECO:0000256" key="4">
    <source>
        <dbReference type="ARBA" id="ARBA00022989"/>
    </source>
</evidence>
<keyword evidence="5" id="KW-0915">Sodium</keyword>
<dbReference type="SMART" id="SM00398">
    <property type="entry name" value="HMG"/>
    <property type="match status" value="1"/>
</dbReference>
<feature type="compositionally biased region" description="Basic residues" evidence="11">
    <location>
        <begin position="139"/>
        <end position="153"/>
    </location>
</feature>
<dbReference type="Proteomes" id="UP000318571">
    <property type="component" value="Chromosome 10"/>
</dbReference>
<dbReference type="InterPro" id="IPR009071">
    <property type="entry name" value="HMG_box_dom"/>
</dbReference>
<dbReference type="GO" id="GO:0005886">
    <property type="term" value="C:plasma membrane"/>
    <property type="evidence" value="ECO:0007669"/>
    <property type="project" value="TreeGrafter"/>
</dbReference>
<feature type="transmembrane region" description="Helical" evidence="12">
    <location>
        <begin position="759"/>
        <end position="783"/>
    </location>
</feature>
<dbReference type="GO" id="GO:0015385">
    <property type="term" value="F:sodium:proton antiporter activity"/>
    <property type="evidence" value="ECO:0007669"/>
    <property type="project" value="InterPro"/>
</dbReference>
<keyword evidence="9" id="KW-0238">DNA-binding</keyword>
<keyword evidence="15" id="KW-1185">Reference proteome</keyword>
<feature type="compositionally biased region" description="Basic and acidic residues" evidence="11">
    <location>
        <begin position="204"/>
        <end position="227"/>
    </location>
</feature>
<feature type="compositionally biased region" description="Polar residues" evidence="11">
    <location>
        <begin position="271"/>
        <end position="283"/>
    </location>
</feature>
<sequence>MEDDPFVAPSFGDDINLNYSSPSNATHSKTSHLLDLDPSYSSDHLIDPQNHALSAYPLDEDPGQSSLVYDQPPNALSDMIDSLPSTDSTPYDDPSTHPLLSETAPRSTGMMTRAVVPPILRRNPPAESSVAQVPESPKGKAKGPVTRRGRKKKDPNAPASVSSAYAFFFKEIQGSVKAKNPNIKFGEVSKIVAHMWENLGEEEKSVYRKKNEQDKERFESEMSEYKARQSMMSPSEDSNDPSPPNSATPPKRESLKRGAAARSQVKLVTRNHGQISAQLQSRLQPPESEDEDDSNETAPPPAPSVVPIGSQPNAVEHPIMEHRCIRVNCENFAIKNDEWEDEYCSNECAVQHFAMELLHGHGNFSGDPGTDLLFHLNFSTYGTLWLFTAFLALGSVILIILRETRLRQCSEMVPESCILILLGILAAVLSWGMGILRPLSQVITYEHFFNFLLPPIILDASYQLYCKPFLMNLDGILVLAVVGTSLNVFIIGGLLHLCYGMTLAKCLLLASIVSAVDPVAVLAVFQEIGVQANLYFLIFGESLFNDGVTVVYFDTLDKIAFVNVQPLTYLYAVLSFFTVSLGGLLIGMVFGAITALCCSAMKTKKVLEPSVVFTLAYLAFTTAQMFHWSGILALIGVGLTQRRYAFVSMSPSSVTVVEANAKILAIAAETIIFLILGFNVLKDRHLWDWTLIGYTILFCVVVRFVVTFSLGYLLNLGRLHRLSMSHLFMMSFGGLRGAVSFAMAASVKHNEVRDVFMTTTLSVILFTVFLQGVLIKPLVNYFHFQARKPTGSFTGILAQNMSFHILAGIEALLLGGGFTSIHYWLETLEAFDFKYVFPLMGAKAQSNMMRRYAKHVEVNESKYLHRDETRSPITDGEPRLDPGHELLRQSHLSSLHLQTFTEARNITAALKTRPRRNSDRGKMTRFQEVMNREKASSNTLGRADVMPGLDLAKAWEKKKDFYATVQRSMTKWKENQKEDSNESD</sequence>
<feature type="transmembrane region" description="Helical" evidence="12">
    <location>
        <begin position="659"/>
        <end position="679"/>
    </location>
</feature>
<feature type="region of interest" description="Disordered" evidence="11">
    <location>
        <begin position="121"/>
        <end position="159"/>
    </location>
</feature>
<comment type="similarity">
    <text evidence="10">Belongs to the monovalent cation:proton antiporter 1 (CPA1) transporter (TC 2.A.36) family.</text>
</comment>
<feature type="transmembrane region" description="Helical" evidence="12">
    <location>
        <begin position="726"/>
        <end position="747"/>
    </location>
</feature>
<dbReference type="Gene3D" id="1.10.30.10">
    <property type="entry name" value="High mobility group box domain"/>
    <property type="match status" value="1"/>
</dbReference>
<feature type="transmembrane region" description="Helical" evidence="12">
    <location>
        <begin position="691"/>
        <end position="714"/>
    </location>
</feature>
<evidence type="ECO:0000256" key="8">
    <source>
        <dbReference type="ARBA" id="ARBA00023201"/>
    </source>
</evidence>
<dbReference type="InterPro" id="IPR004709">
    <property type="entry name" value="NaH_exchanger"/>
</dbReference>
<dbReference type="GO" id="GO:0098719">
    <property type="term" value="P:sodium ion import across plasma membrane"/>
    <property type="evidence" value="ECO:0007669"/>
    <property type="project" value="TreeGrafter"/>
</dbReference>
<name>A0A553NF51_TIGCA</name>
<feature type="transmembrane region" description="Helical" evidence="12">
    <location>
        <begin position="413"/>
        <end position="436"/>
    </location>
</feature>
<dbReference type="GO" id="GO:0051453">
    <property type="term" value="P:regulation of intracellular pH"/>
    <property type="evidence" value="ECO:0007669"/>
    <property type="project" value="TreeGrafter"/>
</dbReference>
<evidence type="ECO:0000256" key="10">
    <source>
        <dbReference type="RuleBase" id="RU003722"/>
    </source>
</evidence>